<dbReference type="PANTHER" id="PTHR11177">
    <property type="entry name" value="CHITINASE"/>
    <property type="match status" value="1"/>
</dbReference>
<dbReference type="PROSITE" id="PS50940">
    <property type="entry name" value="CHIT_BIND_II"/>
    <property type="match status" value="1"/>
</dbReference>
<keyword evidence="18" id="KW-1185">Reference proteome</keyword>
<dbReference type="GO" id="GO:0008061">
    <property type="term" value="F:chitin binding"/>
    <property type="evidence" value="ECO:0007669"/>
    <property type="project" value="UniProtKB-KW"/>
</dbReference>
<keyword evidence="11" id="KW-0624">Polysaccharide degradation</keyword>
<dbReference type="Proteomes" id="UP000887116">
    <property type="component" value="Unassembled WGS sequence"/>
</dbReference>
<reference evidence="17" key="1">
    <citation type="submission" date="2020-07" db="EMBL/GenBank/DDBJ databases">
        <title>Multicomponent nature underlies the extraordinary mechanical properties of spider dragline silk.</title>
        <authorList>
            <person name="Kono N."/>
            <person name="Nakamura H."/>
            <person name="Mori M."/>
            <person name="Yoshida Y."/>
            <person name="Ohtoshi R."/>
            <person name="Malay A.D."/>
            <person name="Moran D.A.P."/>
            <person name="Tomita M."/>
            <person name="Numata K."/>
            <person name="Arakawa K."/>
        </authorList>
    </citation>
    <scope>NUCLEOTIDE SEQUENCE</scope>
</reference>
<keyword evidence="7" id="KW-0146">Chitin degradation</keyword>
<dbReference type="InterPro" id="IPR011583">
    <property type="entry name" value="Chitinase_II/V-like_cat"/>
</dbReference>
<dbReference type="SMART" id="SM00494">
    <property type="entry name" value="ChtBD2"/>
    <property type="match status" value="1"/>
</dbReference>
<evidence type="ECO:0000256" key="9">
    <source>
        <dbReference type="ARBA" id="ARBA00023277"/>
    </source>
</evidence>
<keyword evidence="6 12" id="KW-0378">Hydrolase</keyword>
<dbReference type="GO" id="GO:0005576">
    <property type="term" value="C:extracellular region"/>
    <property type="evidence" value="ECO:0007669"/>
    <property type="project" value="InterPro"/>
</dbReference>
<keyword evidence="10 12" id="KW-0326">Glycosidase</keyword>
<evidence type="ECO:0000256" key="8">
    <source>
        <dbReference type="ARBA" id="ARBA00023157"/>
    </source>
</evidence>
<feature type="compositionally biased region" description="Low complexity" evidence="13">
    <location>
        <begin position="435"/>
        <end position="454"/>
    </location>
</feature>
<dbReference type="EC" id="3.2.1.14" evidence="3"/>
<dbReference type="InterPro" id="IPR001579">
    <property type="entry name" value="Glyco_hydro_18_chit_AS"/>
</dbReference>
<dbReference type="InterPro" id="IPR050314">
    <property type="entry name" value="Glycosyl_Hydrlase_18"/>
</dbReference>
<dbReference type="SUPFAM" id="SSF54556">
    <property type="entry name" value="Chitinase insertion domain"/>
    <property type="match status" value="1"/>
</dbReference>
<sequence length="530" mass="59276">MKNLWLFYLLTAAGFPAIFANTFAKSKKPYKIVCYLGSWANYRNGDGKFLIEDIDPKLCTHLIYGFAKLSHDNKIAAYDPYLDLKENWGLGAYERFTGLKKKNPNLKTLLAIGGWNEGSSKYSRMATNPSSRKIFVNSCVTYLQRYGFDGLDLDWEYPATRGGIPEDKKNFISLLKELKEAFSSHGLLLTAAVSAGQNTIDQAYDIPAIAKYLDFINLMAYDFHGGWDKMTGHNSPLYARPDEDETQKTLNIDYAVNYWLKKGAPAEKLILGLAFYGRSFVLKDPEKNGLGVPVNGKGMAGEFTREQGFLGYHEICRKLQKEKGWAVTVEKHVQAPYAVKDRQWIGYDDIKSISGKVDYLLKMKLGGAMVWSLETDDFKARCHGRRYPLLQAINSVLNGSSLPLPDIYIDDDNFISEDNPSSSVPSPKPDTDTNSLPSSPETTSKTSTMTTPKTAVVSTENPGDDPLPCPQTGYFRHPKNCQLFYRCQPRKPGYNAGYQVYLFTCGAGTVFSEQMRTCAFPSSVPECSDS</sequence>
<dbReference type="InterPro" id="IPR017853">
    <property type="entry name" value="GH"/>
</dbReference>
<dbReference type="InterPro" id="IPR029070">
    <property type="entry name" value="Chitinase_insertion_sf"/>
</dbReference>
<keyword evidence="4" id="KW-0147">Chitin-binding</keyword>
<gene>
    <name evidence="17" type="primary">CHIT1</name>
    <name evidence="17" type="ORF">TNCT_157971</name>
</gene>
<feature type="signal peptide" evidence="14">
    <location>
        <begin position="1"/>
        <end position="20"/>
    </location>
</feature>
<dbReference type="Pfam" id="PF01607">
    <property type="entry name" value="CBM_14"/>
    <property type="match status" value="1"/>
</dbReference>
<dbReference type="GO" id="GO:0006032">
    <property type="term" value="P:chitin catabolic process"/>
    <property type="evidence" value="ECO:0007669"/>
    <property type="project" value="UniProtKB-KW"/>
</dbReference>
<dbReference type="PANTHER" id="PTHR11177:SF360">
    <property type="entry name" value="CHITINASE 4-RELATED"/>
    <property type="match status" value="1"/>
</dbReference>
<feature type="compositionally biased region" description="Polar residues" evidence="13">
    <location>
        <begin position="416"/>
        <end position="425"/>
    </location>
</feature>
<keyword evidence="8" id="KW-1015">Disulfide bond</keyword>
<dbReference type="FunFam" id="3.20.20.80:FF:000007">
    <property type="entry name" value="Acidic mammalian chitinase"/>
    <property type="match status" value="1"/>
</dbReference>
<evidence type="ECO:0000256" key="2">
    <source>
        <dbReference type="ARBA" id="ARBA00009121"/>
    </source>
</evidence>
<feature type="domain" description="GH18" evidence="16">
    <location>
        <begin position="30"/>
        <end position="400"/>
    </location>
</feature>
<dbReference type="SUPFAM" id="SSF51445">
    <property type="entry name" value="(Trans)glycosidases"/>
    <property type="match status" value="1"/>
</dbReference>
<evidence type="ECO:0000256" key="7">
    <source>
        <dbReference type="ARBA" id="ARBA00023024"/>
    </source>
</evidence>
<dbReference type="InterPro" id="IPR002557">
    <property type="entry name" value="Chitin-bd_dom"/>
</dbReference>
<evidence type="ECO:0000256" key="13">
    <source>
        <dbReference type="SAM" id="MobiDB-lite"/>
    </source>
</evidence>
<dbReference type="GO" id="GO:0000272">
    <property type="term" value="P:polysaccharide catabolic process"/>
    <property type="evidence" value="ECO:0007669"/>
    <property type="project" value="UniProtKB-KW"/>
</dbReference>
<evidence type="ECO:0000256" key="11">
    <source>
        <dbReference type="ARBA" id="ARBA00023326"/>
    </source>
</evidence>
<evidence type="ECO:0000256" key="1">
    <source>
        <dbReference type="ARBA" id="ARBA00000822"/>
    </source>
</evidence>
<dbReference type="OrthoDB" id="73875at2759"/>
<dbReference type="InterPro" id="IPR001223">
    <property type="entry name" value="Glyco_hydro18_cat"/>
</dbReference>
<dbReference type="PROSITE" id="PS51910">
    <property type="entry name" value="GH18_2"/>
    <property type="match status" value="1"/>
</dbReference>
<evidence type="ECO:0000313" key="18">
    <source>
        <dbReference type="Proteomes" id="UP000887116"/>
    </source>
</evidence>
<feature type="chain" id="PRO_5036500002" description="chitinase" evidence="14">
    <location>
        <begin position="21"/>
        <end position="530"/>
    </location>
</feature>
<evidence type="ECO:0000256" key="6">
    <source>
        <dbReference type="ARBA" id="ARBA00022801"/>
    </source>
</evidence>
<keyword evidence="5 14" id="KW-0732">Signal</keyword>
<dbReference type="SUPFAM" id="SSF57625">
    <property type="entry name" value="Invertebrate chitin-binding proteins"/>
    <property type="match status" value="1"/>
</dbReference>
<dbReference type="Gene3D" id="3.10.50.10">
    <property type="match status" value="1"/>
</dbReference>
<dbReference type="AlphaFoldDB" id="A0A8X6HKK9"/>
<evidence type="ECO:0000256" key="3">
    <source>
        <dbReference type="ARBA" id="ARBA00012729"/>
    </source>
</evidence>
<evidence type="ECO:0000256" key="10">
    <source>
        <dbReference type="ARBA" id="ARBA00023295"/>
    </source>
</evidence>
<dbReference type="SMART" id="SM00636">
    <property type="entry name" value="Glyco_18"/>
    <property type="match status" value="1"/>
</dbReference>
<dbReference type="PROSITE" id="PS01095">
    <property type="entry name" value="GH18_1"/>
    <property type="match status" value="1"/>
</dbReference>
<evidence type="ECO:0000313" key="17">
    <source>
        <dbReference type="EMBL" id="GFR23960.1"/>
    </source>
</evidence>
<dbReference type="Gene3D" id="2.170.140.10">
    <property type="entry name" value="Chitin binding domain"/>
    <property type="match status" value="1"/>
</dbReference>
<comment type="catalytic activity">
    <reaction evidence="1">
        <text>Random endo-hydrolysis of N-acetyl-beta-D-glucosaminide (1-&gt;4)-beta-linkages in chitin and chitodextrins.</text>
        <dbReference type="EC" id="3.2.1.14"/>
    </reaction>
</comment>
<feature type="region of interest" description="Disordered" evidence="13">
    <location>
        <begin position="415"/>
        <end position="471"/>
    </location>
</feature>
<protein>
    <recommendedName>
        <fullName evidence="3">chitinase</fullName>
        <ecNumber evidence="3">3.2.1.14</ecNumber>
    </recommendedName>
</protein>
<keyword evidence="9" id="KW-0119">Carbohydrate metabolism</keyword>
<dbReference type="InterPro" id="IPR036508">
    <property type="entry name" value="Chitin-bd_dom_sf"/>
</dbReference>
<evidence type="ECO:0000256" key="14">
    <source>
        <dbReference type="SAM" id="SignalP"/>
    </source>
</evidence>
<feature type="domain" description="Chitin-binding type-2" evidence="15">
    <location>
        <begin position="466"/>
        <end position="529"/>
    </location>
</feature>
<evidence type="ECO:0000259" key="15">
    <source>
        <dbReference type="PROSITE" id="PS50940"/>
    </source>
</evidence>
<dbReference type="CDD" id="cd02872">
    <property type="entry name" value="GH18_chitolectin_chitotriosidase"/>
    <property type="match status" value="1"/>
</dbReference>
<evidence type="ECO:0000256" key="4">
    <source>
        <dbReference type="ARBA" id="ARBA00022669"/>
    </source>
</evidence>
<dbReference type="FunFam" id="3.10.50.10:FF:000004">
    <property type="entry name" value="Chitinase 5"/>
    <property type="match status" value="1"/>
</dbReference>
<comment type="similarity">
    <text evidence="2">Belongs to the glycosyl hydrolase 18 family. Chitinase class II subfamily.</text>
</comment>
<evidence type="ECO:0000256" key="5">
    <source>
        <dbReference type="ARBA" id="ARBA00022729"/>
    </source>
</evidence>
<dbReference type="GO" id="GO:0008843">
    <property type="term" value="F:endochitinase activity"/>
    <property type="evidence" value="ECO:0007669"/>
    <property type="project" value="UniProtKB-EC"/>
</dbReference>
<accession>A0A8X6HKK9</accession>
<proteinExistence type="inferred from homology"/>
<organism evidence="17 18">
    <name type="scientific">Trichonephila clavata</name>
    <name type="common">Joro spider</name>
    <name type="synonym">Nephila clavata</name>
    <dbReference type="NCBI Taxonomy" id="2740835"/>
    <lineage>
        <taxon>Eukaryota</taxon>
        <taxon>Metazoa</taxon>
        <taxon>Ecdysozoa</taxon>
        <taxon>Arthropoda</taxon>
        <taxon>Chelicerata</taxon>
        <taxon>Arachnida</taxon>
        <taxon>Araneae</taxon>
        <taxon>Araneomorphae</taxon>
        <taxon>Entelegynae</taxon>
        <taxon>Araneoidea</taxon>
        <taxon>Nephilidae</taxon>
        <taxon>Trichonephila</taxon>
    </lineage>
</organism>
<dbReference type="EMBL" id="BMAO01008498">
    <property type="protein sequence ID" value="GFR23960.1"/>
    <property type="molecule type" value="Genomic_DNA"/>
</dbReference>
<name>A0A8X6HKK9_TRICU</name>
<evidence type="ECO:0000256" key="12">
    <source>
        <dbReference type="RuleBase" id="RU000489"/>
    </source>
</evidence>
<dbReference type="Gene3D" id="3.20.20.80">
    <property type="entry name" value="Glycosidases"/>
    <property type="match status" value="1"/>
</dbReference>
<comment type="caution">
    <text evidence="17">The sequence shown here is derived from an EMBL/GenBank/DDBJ whole genome shotgun (WGS) entry which is preliminary data.</text>
</comment>
<dbReference type="Pfam" id="PF00704">
    <property type="entry name" value="Glyco_hydro_18"/>
    <property type="match status" value="1"/>
</dbReference>
<evidence type="ECO:0000259" key="16">
    <source>
        <dbReference type="PROSITE" id="PS51910"/>
    </source>
</evidence>